<sequence>MEEQEALVREEEERLKDIDVINWRWCCTCGEPTDYTWPKNIMNIMYDTHPYVKSINIKRDQLEELRSCLPRDKVLVRHICDDCGDGVVGVKCVFE</sequence>
<dbReference type="EMBL" id="MN045231">
    <property type="protein sequence ID" value="QEG08208.1"/>
    <property type="molecule type" value="Genomic_DNA"/>
</dbReference>
<proteinExistence type="predicted"/>
<evidence type="ECO:0000313" key="2">
    <source>
        <dbReference type="Proteomes" id="UP000323499"/>
    </source>
</evidence>
<organism evidence="1 2">
    <name type="scientific">Escherichia phage Paul</name>
    <dbReference type="NCBI Taxonomy" id="2589659"/>
    <lineage>
        <taxon>Viruses</taxon>
        <taxon>Duplodnaviria</taxon>
        <taxon>Heunggongvirae</taxon>
        <taxon>Uroviricota</taxon>
        <taxon>Caudoviricetes</taxon>
        <taxon>Mktvariviridae</taxon>
        <taxon>Gordonclarkvirinae</taxon>
        <taxon>Kuravirus</taxon>
        <taxon>Kuravirus paul</taxon>
    </lineage>
</organism>
<dbReference type="Proteomes" id="UP000323499">
    <property type="component" value="Segment"/>
</dbReference>
<reference evidence="2" key="1">
    <citation type="submission" date="2019-06" db="EMBL/GenBank/DDBJ databases">
        <title>Complete Genome Sequence of Escherichia coli Phage Paul.</title>
        <authorList>
            <person name="Holt A."/>
            <person name="Saldana R."/>
            <person name="Moreland R."/>
            <person name="Gill J.J."/>
            <person name="Liu M."/>
            <person name="Ramsey J."/>
        </authorList>
    </citation>
    <scope>NUCLEOTIDE SEQUENCE [LARGE SCALE GENOMIC DNA]</scope>
</reference>
<keyword evidence="2" id="KW-1185">Reference proteome</keyword>
<protein>
    <submittedName>
        <fullName evidence="1">Uncharacterized protein</fullName>
    </submittedName>
</protein>
<name>A0A5B9N2I2_9CAUD</name>
<accession>A0A5B9N2I2</accession>
<evidence type="ECO:0000313" key="1">
    <source>
        <dbReference type="EMBL" id="QEG08208.1"/>
    </source>
</evidence>
<gene>
    <name evidence="1" type="ORF">CPT_Paul_113</name>
</gene>